<feature type="compositionally biased region" description="Basic and acidic residues" evidence="2">
    <location>
        <begin position="577"/>
        <end position="591"/>
    </location>
</feature>
<dbReference type="EMBL" id="KZ678391">
    <property type="protein sequence ID" value="PSR97434.1"/>
    <property type="molecule type" value="Genomic_DNA"/>
</dbReference>
<evidence type="ECO:0000313" key="3">
    <source>
        <dbReference type="EMBL" id="PSR97434.1"/>
    </source>
</evidence>
<name>A0A2T3AGS5_9PEZI</name>
<organism evidence="3 4">
    <name type="scientific">Coniella lustricola</name>
    <dbReference type="NCBI Taxonomy" id="2025994"/>
    <lineage>
        <taxon>Eukaryota</taxon>
        <taxon>Fungi</taxon>
        <taxon>Dikarya</taxon>
        <taxon>Ascomycota</taxon>
        <taxon>Pezizomycotina</taxon>
        <taxon>Sordariomycetes</taxon>
        <taxon>Sordariomycetidae</taxon>
        <taxon>Diaporthales</taxon>
        <taxon>Schizoparmaceae</taxon>
        <taxon>Coniella</taxon>
    </lineage>
</organism>
<evidence type="ECO:0000313" key="4">
    <source>
        <dbReference type="Proteomes" id="UP000241462"/>
    </source>
</evidence>
<feature type="compositionally biased region" description="Polar residues" evidence="2">
    <location>
        <begin position="806"/>
        <end position="824"/>
    </location>
</feature>
<dbReference type="STRING" id="2025994.A0A2T3AGS5"/>
<reference evidence="3 4" key="1">
    <citation type="journal article" date="2018" name="Mycol. Prog.">
        <title>Coniella lustricola, a new species from submerged detritus.</title>
        <authorList>
            <person name="Raudabaugh D.B."/>
            <person name="Iturriaga T."/>
            <person name="Carver A."/>
            <person name="Mondo S."/>
            <person name="Pangilinan J."/>
            <person name="Lipzen A."/>
            <person name="He G."/>
            <person name="Amirebrahimi M."/>
            <person name="Grigoriev I.V."/>
            <person name="Miller A.N."/>
        </authorList>
    </citation>
    <scope>NUCLEOTIDE SEQUENCE [LARGE SCALE GENOMIC DNA]</scope>
    <source>
        <strain evidence="3 4">B22-T-1</strain>
    </source>
</reference>
<proteinExistence type="predicted"/>
<dbReference type="Proteomes" id="UP000241462">
    <property type="component" value="Unassembled WGS sequence"/>
</dbReference>
<feature type="region of interest" description="Disordered" evidence="2">
    <location>
        <begin position="570"/>
        <end position="592"/>
    </location>
</feature>
<keyword evidence="4" id="KW-1185">Reference proteome</keyword>
<gene>
    <name evidence="3" type="ORF">BD289DRAFT_480112</name>
</gene>
<feature type="coiled-coil region" evidence="1">
    <location>
        <begin position="372"/>
        <end position="434"/>
    </location>
</feature>
<dbReference type="AlphaFoldDB" id="A0A2T3AGS5"/>
<keyword evidence="1" id="KW-0175">Coiled coil</keyword>
<feature type="region of interest" description="Disordered" evidence="2">
    <location>
        <begin position="787"/>
        <end position="824"/>
    </location>
</feature>
<feature type="coiled-coil region" evidence="1">
    <location>
        <begin position="62"/>
        <end position="131"/>
    </location>
</feature>
<accession>A0A2T3AGS5</accession>
<protein>
    <submittedName>
        <fullName evidence="3">Uncharacterized protein</fullName>
    </submittedName>
</protein>
<evidence type="ECO:0000256" key="2">
    <source>
        <dbReference type="SAM" id="MobiDB-lite"/>
    </source>
</evidence>
<dbReference type="InParanoid" id="A0A2T3AGS5"/>
<dbReference type="OrthoDB" id="4848543at2759"/>
<sequence length="824" mass="94218">MSSTSRFLRNCDSHARDVTSLVPRKRRVPDYQLGDFRSKLSTTIVELTGRLNDKFKNIDHDVDQHIETIADLKHRIKKQQGEMSRHKKQTMGKDAAIHRLEEEQDRLMERLHNAEQELEVRSARVSKLEEKGKSYKRFLNSAVAEQQELYKVTKSKCEAAICELKAQETRRRALQEQERTQAEAAREKLNGMVKATVAEFRSKEQEYDNKIEALTQIVRQRDEDILRERATAQSLLKQNSSISKVHEALKDFGARMDDAVLKFDHFTSSAPTQDSYIGAETCARIDRIMDLLQDRFDRGTTPASLPNHIQEQIEKAVNSILNKLQPLSDSQHSTHEILSLLLSSLENFASDIWDVIEELQDTIEEYWSQRQDKTLQEQIDSLTTRIRDKETECNSCSQLLLASNETAREQRNLIDQLRNEIMDLEHAQAESFQQSEQLQLLRNDCEKWRQDAAMKANLVSDLEHKLQEAESAMLRNSSTREGEIEDLRKHLLRKVEKSRVARRQAVEATRQGAIIRMGKVKAEFDKRLAQALEERLALQSAVAAAKQKMQNIETETVRNSDKVSNLEAELQTVQDQSVRDRKESQQKEAKQDTILQQQVNHINDLQIQLDSSEAKFKNLADHVLAYDKAAQLVLRNLKQWTKGYGAIQKLASTSTKLENKKLAQIDPKFKPLIQLQMLQKAVIEHCETQAERRGHTKIDIGEALATTETKARRSSWPTLSTTGIKQVSNVLAGSLFGPLRRVTIRSPISNAPSPQPLSIRAEQERRRLTEAPRSIMKVATLSQIQLLDDGTPQEDLAQEQEEPFQKGNNVTQTGGRKQSKPSTL</sequence>
<evidence type="ECO:0000256" key="1">
    <source>
        <dbReference type="SAM" id="Coils"/>
    </source>
</evidence>